<comment type="caution">
    <text evidence="1">The sequence shown here is derived from an EMBL/GenBank/DDBJ whole genome shotgun (WGS) entry which is preliminary data.</text>
</comment>
<dbReference type="AlphaFoldDB" id="H0EQ22"/>
<evidence type="ECO:0000313" key="2">
    <source>
        <dbReference type="Proteomes" id="UP000005446"/>
    </source>
</evidence>
<name>H0EQ22_GLAL7</name>
<dbReference type="InParanoid" id="H0EQ22"/>
<accession>H0EQ22</accession>
<dbReference type="EMBL" id="AGUE01000118">
    <property type="protein sequence ID" value="EHK99361.1"/>
    <property type="molecule type" value="Genomic_DNA"/>
</dbReference>
<reference evidence="1 2" key="1">
    <citation type="journal article" date="2012" name="Eukaryot. Cell">
        <title>Genome sequence of the fungus Glarea lozoyensis: the first genome sequence of a species from the Helotiaceae family.</title>
        <authorList>
            <person name="Youssar L."/>
            <person name="Gruening B.A."/>
            <person name="Erxleben A."/>
            <person name="Guenther S."/>
            <person name="Huettel W."/>
        </authorList>
    </citation>
    <scope>NUCLEOTIDE SEQUENCE [LARGE SCALE GENOMIC DNA]</scope>
    <source>
        <strain evidence="2">ATCC 74030 / MF5533</strain>
    </source>
</reference>
<sequence length="48" mass="5202">MLAAREYAAGDKLSSSSMPEIFAFPKSVRPYFFSASGPYPRNAIIAGM</sequence>
<protein>
    <submittedName>
        <fullName evidence="1">Uncharacterized protein</fullName>
    </submittedName>
</protein>
<proteinExistence type="predicted"/>
<dbReference type="Proteomes" id="UP000005446">
    <property type="component" value="Unassembled WGS sequence"/>
</dbReference>
<keyword evidence="2" id="KW-1185">Reference proteome</keyword>
<dbReference type="HOGENOM" id="CLU_3160082_0_0_1"/>
<evidence type="ECO:0000313" key="1">
    <source>
        <dbReference type="EMBL" id="EHK99361.1"/>
    </source>
</evidence>
<gene>
    <name evidence="1" type="ORF">M7I_4765</name>
</gene>
<organism evidence="1 2">
    <name type="scientific">Glarea lozoyensis (strain ATCC 74030 / MF5533)</name>
    <dbReference type="NCBI Taxonomy" id="1104152"/>
    <lineage>
        <taxon>Eukaryota</taxon>
        <taxon>Fungi</taxon>
        <taxon>Dikarya</taxon>
        <taxon>Ascomycota</taxon>
        <taxon>Pezizomycotina</taxon>
        <taxon>Leotiomycetes</taxon>
        <taxon>Helotiales</taxon>
        <taxon>Helotiaceae</taxon>
        <taxon>Glarea</taxon>
    </lineage>
</organism>